<feature type="domain" description="BTB" evidence="4">
    <location>
        <begin position="196"/>
        <end position="261"/>
    </location>
</feature>
<feature type="region of interest" description="Disordered" evidence="3">
    <location>
        <begin position="279"/>
        <end position="497"/>
    </location>
</feature>
<dbReference type="CDD" id="cd18315">
    <property type="entry name" value="BTB_POZ_BAB-like"/>
    <property type="match status" value="1"/>
</dbReference>
<protein>
    <recommendedName>
        <fullName evidence="4">BTB domain-containing protein</fullName>
    </recommendedName>
</protein>
<dbReference type="AlphaFoldDB" id="A0A7R9JUA8"/>
<dbReference type="GO" id="GO:0006357">
    <property type="term" value="P:regulation of transcription by RNA polymerase II"/>
    <property type="evidence" value="ECO:0007669"/>
    <property type="project" value="TreeGrafter"/>
</dbReference>
<dbReference type="InterPro" id="IPR011333">
    <property type="entry name" value="SKP1/BTB/POZ_sf"/>
</dbReference>
<dbReference type="PROSITE" id="PS50097">
    <property type="entry name" value="BTB"/>
    <property type="match status" value="1"/>
</dbReference>
<gene>
    <name evidence="5" type="ORF">TGEB3V08_LOCUS3075</name>
</gene>
<dbReference type="InterPro" id="IPR000210">
    <property type="entry name" value="BTB/POZ_dom"/>
</dbReference>
<keyword evidence="2" id="KW-0539">Nucleus</keyword>
<comment type="subcellular location">
    <subcellularLocation>
        <location evidence="1">Nucleus</location>
    </subcellularLocation>
</comment>
<evidence type="ECO:0000259" key="4">
    <source>
        <dbReference type="PROSITE" id="PS50097"/>
    </source>
</evidence>
<dbReference type="SMART" id="SM00225">
    <property type="entry name" value="BTB"/>
    <property type="match status" value="1"/>
</dbReference>
<feature type="compositionally biased region" description="Polar residues" evidence="3">
    <location>
        <begin position="328"/>
        <end position="341"/>
    </location>
</feature>
<evidence type="ECO:0000256" key="3">
    <source>
        <dbReference type="SAM" id="MobiDB-lite"/>
    </source>
</evidence>
<name>A0A7R9JUA8_TIMGE</name>
<dbReference type="InterPro" id="IPR051095">
    <property type="entry name" value="Dros_DevTransReg"/>
</dbReference>
<accession>A0A7R9JUA8</accession>
<dbReference type="PANTHER" id="PTHR23110">
    <property type="entry name" value="BTB DOMAIN TRANSCRIPTION FACTOR"/>
    <property type="match status" value="1"/>
</dbReference>
<dbReference type="EMBL" id="OE839954">
    <property type="protein sequence ID" value="CAD7589082.1"/>
    <property type="molecule type" value="Genomic_DNA"/>
</dbReference>
<organism evidence="5">
    <name type="scientific">Timema genevievae</name>
    <name type="common">Walking stick</name>
    <dbReference type="NCBI Taxonomy" id="629358"/>
    <lineage>
        <taxon>Eukaryota</taxon>
        <taxon>Metazoa</taxon>
        <taxon>Ecdysozoa</taxon>
        <taxon>Arthropoda</taxon>
        <taxon>Hexapoda</taxon>
        <taxon>Insecta</taxon>
        <taxon>Pterygota</taxon>
        <taxon>Neoptera</taxon>
        <taxon>Polyneoptera</taxon>
        <taxon>Phasmatodea</taxon>
        <taxon>Timematodea</taxon>
        <taxon>Timematoidea</taxon>
        <taxon>Timematidae</taxon>
        <taxon>Timema</taxon>
    </lineage>
</organism>
<evidence type="ECO:0000256" key="1">
    <source>
        <dbReference type="ARBA" id="ARBA00004123"/>
    </source>
</evidence>
<feature type="compositionally biased region" description="Low complexity" evidence="3">
    <location>
        <begin position="357"/>
        <end position="371"/>
    </location>
</feature>
<evidence type="ECO:0000313" key="5">
    <source>
        <dbReference type="EMBL" id="CAD7589082.1"/>
    </source>
</evidence>
<sequence>MTSRQRSTSYMQNPGVDQSESIVLVVASLAETRCTSLSTAGSRVQAMKEPRHQEDVKSTPAHEHNVQLTSHCKSALSPSDLLLLMTELKPPTLQAALCNPTLHQRSLEVQRKGIKLQPCQLHLNAVIPTEETPAPITSNTELDLNSTKTSPISCEGCGSCPCTTMGSNQQFSLRWNNYLRHITNAFDSLRSDEDLVDVTLSCEGKRIRAHKMLLSACSTYFRDLFKENPCQHPVIIFRSVKFEDLSALIDFMYQGEVNVVQDQLASFLTTAELLAVQGLSDGRDAPGPTGDDEDDIKEIEIPDSPGTPKEPEVPVIKPTKKTVPASAGASNVRVSSPQAQQYPDKKPSAQYTDKKPPAQTASAPSSSSEPAAHPPAPKRRKWSAEKATPSSAPRNLAPSPDPIEVIPVMPNLKVEAPDYCELGDDDGSYGDSNSGPGGGPDPMAQLLDSKQDFSELYSTNSRDSSLTQSESFLASDLSQLLSKPGPSGENQSQDSLQDLALGAMSDLGSVGHLGRKCWSNFALC</sequence>
<dbReference type="Pfam" id="PF00651">
    <property type="entry name" value="BTB"/>
    <property type="match status" value="1"/>
</dbReference>
<evidence type="ECO:0000256" key="2">
    <source>
        <dbReference type="ARBA" id="ARBA00023242"/>
    </source>
</evidence>
<dbReference type="SUPFAM" id="SSF54695">
    <property type="entry name" value="POZ domain"/>
    <property type="match status" value="1"/>
</dbReference>
<feature type="compositionally biased region" description="Polar residues" evidence="3">
    <location>
        <begin position="456"/>
        <end position="481"/>
    </location>
</feature>
<feature type="compositionally biased region" description="Basic and acidic residues" evidence="3">
    <location>
        <begin position="343"/>
        <end position="356"/>
    </location>
</feature>
<dbReference type="GO" id="GO:0005634">
    <property type="term" value="C:nucleus"/>
    <property type="evidence" value="ECO:0007669"/>
    <property type="project" value="UniProtKB-SubCell"/>
</dbReference>
<dbReference type="Gene3D" id="3.30.710.10">
    <property type="entry name" value="Potassium Channel Kv1.1, Chain A"/>
    <property type="match status" value="1"/>
</dbReference>
<reference evidence="5" key="1">
    <citation type="submission" date="2020-11" db="EMBL/GenBank/DDBJ databases">
        <authorList>
            <person name="Tran Van P."/>
        </authorList>
    </citation>
    <scope>NUCLEOTIDE SEQUENCE</scope>
</reference>
<proteinExistence type="predicted"/>
<dbReference type="PANTHER" id="PTHR23110:SF106">
    <property type="entry name" value="FI01104P"/>
    <property type="match status" value="1"/>
</dbReference>